<dbReference type="InterPro" id="IPR015943">
    <property type="entry name" value="WD40/YVTN_repeat-like_dom_sf"/>
</dbReference>
<feature type="region of interest" description="Disordered" evidence="10">
    <location>
        <begin position="352"/>
        <end position="413"/>
    </location>
</feature>
<dbReference type="GO" id="GO:0006357">
    <property type="term" value="P:regulation of transcription by RNA polymerase II"/>
    <property type="evidence" value="ECO:0007669"/>
    <property type="project" value="UniProtKB-ARBA"/>
</dbReference>
<sequence>MDDVDDLLNGSQPMEEEEEDEELDEDLVDAARERNREDQEEERDRDDEQDGGNGDEDLDEDIDVEMDENDNDKDENPNVEENDDASNRDDSMSADEAEAEAEGQDESVSPEEKPHYQQAPGSMSAASSGYDKIYQYYSQLYHNAKIGDFYSINPTAAIPIQTHVHSLAMSKGLKFLFLGGEDGYVRKYDFLNTIEGKLSLTILQKHSLVDSISNAGILQSYWENEVPQKRADLKLTKTGKEYEPVVSPVHALDVQSECMFLLSGLENGGITMQGCRFFEGQISHYFKRHTDIVNQLRLSSDETKFISGGWDKQILEWDISSGQVINEFKGATSQISSLELRPLHSTVNMVDVKKNSEDSENNDRKDDDDLDSLFGDDNEDEIQKRLKAEKASDQGELRKAAEKSGEKETNTYNEISRTTLKKVEDENTFLSSCTNGSVHVWDRRISTKPVVHLNRGTHVPPWCMSACWSADGNEIFVGRRNACVEKYDLRAGNSTSLVMKFPNISGPVSCVRSMPNNKHVLCASNDNIRLYDVSPSAASSKTPFLIVPGHHGGIISNLYVDPTCRFLISTSGSRGWQGVSTDTALIYDINVEGHQNPEQ</sequence>
<keyword evidence="5" id="KW-0805">Transcription regulation</keyword>
<dbReference type="OrthoDB" id="10260946at2759"/>
<keyword evidence="6" id="KW-0804">Transcription</keyword>
<dbReference type="InterPro" id="IPR001680">
    <property type="entry name" value="WD40_rpt"/>
</dbReference>
<evidence type="ECO:0000256" key="3">
    <source>
        <dbReference type="ARBA" id="ARBA00022574"/>
    </source>
</evidence>
<keyword evidence="4" id="KW-0677">Repeat</keyword>
<evidence type="ECO:0000256" key="8">
    <source>
        <dbReference type="ARBA" id="ARBA00061203"/>
    </source>
</evidence>
<dbReference type="PANTHER" id="PTHR19848">
    <property type="entry name" value="WD40 REPEAT PROTEIN"/>
    <property type="match status" value="1"/>
</dbReference>
<reference evidence="12 13" key="1">
    <citation type="submission" date="2016-03" db="EMBL/GenBank/DDBJ databases">
        <authorList>
            <person name="Devillers H."/>
        </authorList>
    </citation>
    <scope>NUCLEOTIDE SEQUENCE [LARGE SCALE GENOMIC DNA]</scope>
    <source>
        <strain evidence="12">CBS 11717</strain>
    </source>
</reference>
<dbReference type="Pfam" id="PF23798">
    <property type="entry name" value="Beta-prop_SPT8"/>
    <property type="match status" value="1"/>
</dbReference>
<dbReference type="EMBL" id="LT598469">
    <property type="protein sequence ID" value="SCV02188.1"/>
    <property type="molecule type" value="Genomic_DNA"/>
</dbReference>
<dbReference type="GO" id="GO:0010557">
    <property type="term" value="P:positive regulation of macromolecule biosynthetic process"/>
    <property type="evidence" value="ECO:0007669"/>
    <property type="project" value="UniProtKB-ARBA"/>
</dbReference>
<keyword evidence="13" id="KW-1185">Reference proteome</keyword>
<feature type="compositionally biased region" description="Acidic residues" evidence="10">
    <location>
        <begin position="14"/>
        <end position="28"/>
    </location>
</feature>
<dbReference type="PANTHER" id="PTHR19848:SF8">
    <property type="entry name" value="F-BOX AND WD REPEAT DOMAIN CONTAINING 7"/>
    <property type="match status" value="1"/>
</dbReference>
<proteinExistence type="inferred from homology"/>
<feature type="compositionally biased region" description="Basic and acidic residues" evidence="10">
    <location>
        <begin position="381"/>
        <end position="409"/>
    </location>
</feature>
<dbReference type="SMART" id="SM00320">
    <property type="entry name" value="WD40"/>
    <property type="match status" value="5"/>
</dbReference>
<dbReference type="InterPro" id="IPR057544">
    <property type="entry name" value="Beta-prop_SPT8"/>
</dbReference>
<feature type="compositionally biased region" description="Acidic residues" evidence="10">
    <location>
        <begin position="92"/>
        <end position="109"/>
    </location>
</feature>
<keyword evidence="7" id="KW-0539">Nucleus</keyword>
<feature type="compositionally biased region" description="Basic and acidic residues" evidence="10">
    <location>
        <begin position="352"/>
        <end position="367"/>
    </location>
</feature>
<dbReference type="PROSITE" id="PS50294">
    <property type="entry name" value="WD_REPEATS_REGION"/>
    <property type="match status" value="1"/>
</dbReference>
<evidence type="ECO:0000256" key="9">
    <source>
        <dbReference type="PROSITE-ProRule" id="PRU00221"/>
    </source>
</evidence>
<feature type="compositionally biased region" description="Acidic residues" evidence="10">
    <location>
        <begin position="368"/>
        <end position="380"/>
    </location>
</feature>
<dbReference type="STRING" id="1230905.A0A1G4KCQ3"/>
<evidence type="ECO:0000256" key="2">
    <source>
        <dbReference type="ARBA" id="ARBA00022553"/>
    </source>
</evidence>
<gene>
    <name evidence="12" type="ORF">LAMI_0G16688G</name>
</gene>
<dbReference type="InterPro" id="IPR036322">
    <property type="entry name" value="WD40_repeat_dom_sf"/>
</dbReference>
<comment type="similarity">
    <text evidence="8">Belongs to the WD repeat SPT8 family.</text>
</comment>
<evidence type="ECO:0000259" key="11">
    <source>
        <dbReference type="Pfam" id="PF23798"/>
    </source>
</evidence>
<protein>
    <submittedName>
        <fullName evidence="12">LAMI_0G16688g1_1</fullName>
    </submittedName>
</protein>
<feature type="repeat" description="WD" evidence="9">
    <location>
        <begin position="286"/>
        <end position="327"/>
    </location>
</feature>
<name>A0A1G4KCQ3_9SACH</name>
<dbReference type="Proteomes" id="UP000191024">
    <property type="component" value="Chromosome G"/>
</dbReference>
<evidence type="ECO:0000256" key="6">
    <source>
        <dbReference type="ARBA" id="ARBA00023163"/>
    </source>
</evidence>
<dbReference type="SUPFAM" id="SSF50978">
    <property type="entry name" value="WD40 repeat-like"/>
    <property type="match status" value="1"/>
</dbReference>
<keyword evidence="2" id="KW-0597">Phosphoprotein</keyword>
<keyword evidence="3 9" id="KW-0853">WD repeat</keyword>
<evidence type="ECO:0000313" key="13">
    <source>
        <dbReference type="Proteomes" id="UP000191024"/>
    </source>
</evidence>
<dbReference type="GO" id="GO:0000124">
    <property type="term" value="C:SAGA complex"/>
    <property type="evidence" value="ECO:0007669"/>
    <property type="project" value="UniProtKB-ARBA"/>
</dbReference>
<evidence type="ECO:0000256" key="5">
    <source>
        <dbReference type="ARBA" id="ARBA00023015"/>
    </source>
</evidence>
<comment type="subcellular location">
    <subcellularLocation>
        <location evidence="1">Nucleus</location>
    </subcellularLocation>
</comment>
<dbReference type="FunFam" id="2.130.10.10:FF:000925">
    <property type="entry name" value="Transcription factor SPT8"/>
    <property type="match status" value="1"/>
</dbReference>
<accession>A0A1G4KCQ3</accession>
<dbReference type="GO" id="GO:0005634">
    <property type="term" value="C:nucleus"/>
    <property type="evidence" value="ECO:0007669"/>
    <property type="project" value="UniProtKB-SubCell"/>
</dbReference>
<evidence type="ECO:0000313" key="12">
    <source>
        <dbReference type="EMBL" id="SCV02188.1"/>
    </source>
</evidence>
<feature type="domain" description="Transcription factor spt8 beta-propeller" evidence="11">
    <location>
        <begin position="150"/>
        <end position="590"/>
    </location>
</feature>
<evidence type="ECO:0000256" key="4">
    <source>
        <dbReference type="ARBA" id="ARBA00022737"/>
    </source>
</evidence>
<organism evidence="12 13">
    <name type="scientific">Lachancea mirantina</name>
    <dbReference type="NCBI Taxonomy" id="1230905"/>
    <lineage>
        <taxon>Eukaryota</taxon>
        <taxon>Fungi</taxon>
        <taxon>Dikarya</taxon>
        <taxon>Ascomycota</taxon>
        <taxon>Saccharomycotina</taxon>
        <taxon>Saccharomycetes</taxon>
        <taxon>Saccharomycetales</taxon>
        <taxon>Saccharomycetaceae</taxon>
        <taxon>Lachancea</taxon>
    </lineage>
</organism>
<evidence type="ECO:0000256" key="1">
    <source>
        <dbReference type="ARBA" id="ARBA00004123"/>
    </source>
</evidence>
<dbReference type="GO" id="GO:0006325">
    <property type="term" value="P:chromatin organization"/>
    <property type="evidence" value="ECO:0007669"/>
    <property type="project" value="UniProtKB-ARBA"/>
</dbReference>
<feature type="compositionally biased region" description="Acidic residues" evidence="10">
    <location>
        <begin position="38"/>
        <end position="84"/>
    </location>
</feature>
<dbReference type="AlphaFoldDB" id="A0A1G4KCQ3"/>
<dbReference type="Gene3D" id="2.130.10.10">
    <property type="entry name" value="YVTN repeat-like/Quinoprotein amine dehydrogenase"/>
    <property type="match status" value="2"/>
</dbReference>
<evidence type="ECO:0000256" key="10">
    <source>
        <dbReference type="SAM" id="MobiDB-lite"/>
    </source>
</evidence>
<feature type="region of interest" description="Disordered" evidence="10">
    <location>
        <begin position="1"/>
        <end position="125"/>
    </location>
</feature>
<evidence type="ECO:0000256" key="7">
    <source>
        <dbReference type="ARBA" id="ARBA00023242"/>
    </source>
</evidence>
<dbReference type="PROSITE" id="PS50082">
    <property type="entry name" value="WD_REPEATS_2"/>
    <property type="match status" value="1"/>
</dbReference>